<dbReference type="PANTHER" id="PTHR11236:SF18">
    <property type="entry name" value="AMINODEOXYCHORISMATE SYNTHASE"/>
    <property type="match status" value="1"/>
</dbReference>
<dbReference type="PRINTS" id="PR00099">
    <property type="entry name" value="CPSGATASE"/>
</dbReference>
<dbReference type="Pfam" id="PF00117">
    <property type="entry name" value="GATase"/>
    <property type="match status" value="1"/>
</dbReference>
<protein>
    <recommendedName>
        <fullName evidence="2">aminodeoxychorismate synthase</fullName>
        <ecNumber evidence="2">2.6.1.85</ecNumber>
    </recommendedName>
</protein>
<dbReference type="Proteomes" id="UP000182373">
    <property type="component" value="Chromosome"/>
</dbReference>
<evidence type="ECO:0000256" key="4">
    <source>
        <dbReference type="ARBA" id="ARBA00022962"/>
    </source>
</evidence>
<dbReference type="Gene3D" id="3.60.120.10">
    <property type="entry name" value="Anthranilate synthase"/>
    <property type="match status" value="1"/>
</dbReference>
<organism evidence="8 9">
    <name type="scientific">Granulibacter bethesdensis</name>
    <dbReference type="NCBI Taxonomy" id="364410"/>
    <lineage>
        <taxon>Bacteria</taxon>
        <taxon>Pseudomonadati</taxon>
        <taxon>Pseudomonadota</taxon>
        <taxon>Alphaproteobacteria</taxon>
        <taxon>Acetobacterales</taxon>
        <taxon>Acetobacteraceae</taxon>
        <taxon>Granulibacter</taxon>
    </lineage>
</organism>
<reference evidence="9" key="1">
    <citation type="submission" date="2016-11" db="EMBL/GenBank/DDBJ databases">
        <title>Comparative genomic and phenotypic analysis of Granulibacter bethesdensis clinical isolates from patients with chronic granulomatous disease.</title>
        <authorList>
            <person name="Zarember K.A."/>
            <person name="Porcella S.F."/>
            <person name="Chu J."/>
            <person name="Ding L."/>
            <person name="Dahlstrom E."/>
            <person name="Barbian K."/>
            <person name="Martens C."/>
            <person name="Sykora L."/>
            <person name="Kramer S."/>
            <person name="Pettinato A.M."/>
            <person name="Hong H."/>
            <person name="Wald G."/>
            <person name="Berg L.J."/>
            <person name="Rogge L.S."/>
            <person name="Greenberg D.E."/>
            <person name="Falcone E.L."/>
            <person name="Neves J.F."/>
            <person name="Simoes M.J."/>
            <person name="Casal M."/>
            <person name="Rodriguez-Lopez F.C."/>
            <person name="Zelazny A."/>
            <person name="Gallin J.I."/>
            <person name="Holland S.M."/>
        </authorList>
    </citation>
    <scope>NUCLEOTIDE SEQUENCE [LARGE SCALE GENOMIC DNA]</scope>
    <source>
        <strain evidence="9">NIH9.1</strain>
    </source>
</reference>
<feature type="domain" description="Anthranilate synthase component I N-terminal" evidence="7">
    <location>
        <begin position="280"/>
        <end position="401"/>
    </location>
</feature>
<dbReference type="GO" id="GO:0008153">
    <property type="term" value="P:4-aminobenzoate biosynthetic process"/>
    <property type="evidence" value="ECO:0007669"/>
    <property type="project" value="TreeGrafter"/>
</dbReference>
<evidence type="ECO:0000256" key="3">
    <source>
        <dbReference type="ARBA" id="ARBA00022679"/>
    </source>
</evidence>
<dbReference type="InterPro" id="IPR005802">
    <property type="entry name" value="ADC_synth_comp_1"/>
</dbReference>
<dbReference type="NCBIfam" id="TIGR00566">
    <property type="entry name" value="trpG_papA"/>
    <property type="match status" value="1"/>
</dbReference>
<dbReference type="CDD" id="cd01743">
    <property type="entry name" value="GATase1_Anthranilate_Synthase"/>
    <property type="match status" value="1"/>
</dbReference>
<dbReference type="Pfam" id="PF00425">
    <property type="entry name" value="Chorismate_bind"/>
    <property type="match status" value="1"/>
</dbReference>
<dbReference type="InterPro" id="IPR017926">
    <property type="entry name" value="GATASE"/>
</dbReference>
<comment type="similarity">
    <text evidence="1">In the C-terminal section; belongs to the anthranilate synthase component I family.</text>
</comment>
<evidence type="ECO:0000313" key="9">
    <source>
        <dbReference type="Proteomes" id="UP000182373"/>
    </source>
</evidence>
<sequence>MTAAFCHDRDNPTLQCLRRAEGLSFTQSDRLALERPAMRTLIVDNYDSFTHNILHLFARVTGQEPVIVRNDAGAWDGALWRDLRQQGFDAVVIGPGPGHPGRDGDFGVSADVIRSGEWPLLGICLGHQGIAALAGAQVAAGPEPVHGKVSLVHHTGSGLFAGLPNPFPVGRYHSLVARRPLPQGLEETAWTDQDHLVMGLAARSAPVWGVQFHPESILTPDGERLIANFRDLALAARSSRPVFQPPVAAGPECVASPVLDSSHNRRIISQCLPVEIDTEAAFLTLFGAAPHAFWLDGALSERSRSRWSYLGEAENALTSDAFHHPDHAEHILYTLARSVPEGTGGTEPPVPFGGGYVGWFGYEFAQAVGGPVHRASPTPDALLMRAERLIAVDHQTGQTWLIAPAGEEDWIEQTRQALVQLPTPPPPETGEASSVVFTADRGRATYLADVAQCLEWIRQGETYQVCLTNEISCQLQLDPLTLYRIVRRQNAAPYAAYLKWPGGAVLSASPERFLQVDRHGGVETKPIKGTAPRGTNPAHDAALAEALRDNVKERAENTMIVDLLRNDLSRVCLPGSVTVPALCAIETYATVHQLVSTVRGRLRPGEGIAGLIRATFPGGSMTGCPKHRTLDLIDRLEQRPRGIYSGALGWIGDDGAADLSIVIRTIVMQGDHLSIGVGGGIVAQSVPAREYAEMLLKAQAPMRAIVTAATGGWSEERCILEERMP</sequence>
<dbReference type="PROSITE" id="PS51273">
    <property type="entry name" value="GATASE_TYPE_1"/>
    <property type="match status" value="1"/>
</dbReference>
<name>A0AAC9K9D0_9PROT</name>
<keyword evidence="3 8" id="KW-0808">Transferase</keyword>
<gene>
    <name evidence="8" type="ORF">GbCGDNIH9_0760</name>
</gene>
<dbReference type="GO" id="GO:0000162">
    <property type="term" value="P:L-tryptophan biosynthetic process"/>
    <property type="evidence" value="ECO:0007669"/>
    <property type="project" value="TreeGrafter"/>
</dbReference>
<evidence type="ECO:0000259" key="7">
    <source>
        <dbReference type="Pfam" id="PF04715"/>
    </source>
</evidence>
<accession>A0AAC9K9D0</accession>
<keyword evidence="8" id="KW-0032">Aminotransferase</keyword>
<dbReference type="EC" id="2.6.1.85" evidence="2"/>
<keyword evidence="4 8" id="KW-0315">Glutamine amidotransferase</keyword>
<dbReference type="InterPro" id="IPR029062">
    <property type="entry name" value="Class_I_gatase-like"/>
</dbReference>
<dbReference type="PRINTS" id="PR00097">
    <property type="entry name" value="ANTSNTHASEII"/>
</dbReference>
<dbReference type="NCBIfam" id="TIGR00553">
    <property type="entry name" value="pabB"/>
    <property type="match status" value="1"/>
</dbReference>
<dbReference type="InterPro" id="IPR006805">
    <property type="entry name" value="Anth_synth_I_N"/>
</dbReference>
<feature type="domain" description="Chorismate-utilising enzyme C-terminal" evidence="6">
    <location>
        <begin position="444"/>
        <end position="697"/>
    </location>
</feature>
<feature type="domain" description="Glutamine amidotransferase" evidence="5">
    <location>
        <begin position="41"/>
        <end position="229"/>
    </location>
</feature>
<dbReference type="InterPro" id="IPR005801">
    <property type="entry name" value="ADC_synthase"/>
</dbReference>
<dbReference type="AlphaFoldDB" id="A0AAC9K9D0"/>
<evidence type="ECO:0000259" key="5">
    <source>
        <dbReference type="Pfam" id="PF00117"/>
    </source>
</evidence>
<proteinExistence type="inferred from homology"/>
<evidence type="ECO:0000313" key="8">
    <source>
        <dbReference type="EMBL" id="APH54012.1"/>
    </source>
</evidence>
<evidence type="ECO:0000256" key="2">
    <source>
        <dbReference type="ARBA" id="ARBA00013139"/>
    </source>
</evidence>
<dbReference type="InterPro" id="IPR006221">
    <property type="entry name" value="TrpG/PapA_dom"/>
</dbReference>
<dbReference type="GO" id="GO:0046820">
    <property type="term" value="F:4-amino-4-deoxychorismate synthase activity"/>
    <property type="evidence" value="ECO:0007669"/>
    <property type="project" value="UniProtKB-EC"/>
</dbReference>
<dbReference type="InterPro" id="IPR015890">
    <property type="entry name" value="Chorismate_C"/>
</dbReference>
<dbReference type="SUPFAM" id="SSF56322">
    <property type="entry name" value="ADC synthase"/>
    <property type="match status" value="1"/>
</dbReference>
<evidence type="ECO:0000256" key="1">
    <source>
        <dbReference type="ARBA" id="ARBA00005970"/>
    </source>
</evidence>
<dbReference type="EMBL" id="CP018191">
    <property type="protein sequence ID" value="APH54012.1"/>
    <property type="molecule type" value="Genomic_DNA"/>
</dbReference>
<evidence type="ECO:0000259" key="6">
    <source>
        <dbReference type="Pfam" id="PF00425"/>
    </source>
</evidence>
<dbReference type="GO" id="GO:0009396">
    <property type="term" value="P:folic acid-containing compound biosynthetic process"/>
    <property type="evidence" value="ECO:0007669"/>
    <property type="project" value="InterPro"/>
</dbReference>
<dbReference type="Gene3D" id="3.40.50.880">
    <property type="match status" value="1"/>
</dbReference>
<dbReference type="Pfam" id="PF04715">
    <property type="entry name" value="Anth_synt_I_N"/>
    <property type="match status" value="1"/>
</dbReference>
<dbReference type="PANTHER" id="PTHR11236">
    <property type="entry name" value="AMINOBENZOATE/ANTHRANILATE SYNTHASE"/>
    <property type="match status" value="1"/>
</dbReference>
<dbReference type="PRINTS" id="PR00096">
    <property type="entry name" value="GATASE"/>
</dbReference>
<dbReference type="GO" id="GO:0005737">
    <property type="term" value="C:cytoplasm"/>
    <property type="evidence" value="ECO:0007669"/>
    <property type="project" value="TreeGrafter"/>
</dbReference>
<dbReference type="InterPro" id="IPR019999">
    <property type="entry name" value="Anth_synth_I-like"/>
</dbReference>
<dbReference type="SUPFAM" id="SSF52317">
    <property type="entry name" value="Class I glutamine amidotransferase-like"/>
    <property type="match status" value="1"/>
</dbReference>